<accession>A0AAD7QK06</accession>
<dbReference type="InterPro" id="IPR036397">
    <property type="entry name" value="RNaseH_sf"/>
</dbReference>
<proteinExistence type="predicted"/>
<sequence length="363" mass="40426">MPFGLKNIGATYQRLVNKIFKAQMGHNVKVYVDDMLIKSPTSELHVKDLQETFSTINLHQLKLNPTKCTFGVSAGKFLGFMIIARGIEPNPSKIAAVLGMQSPGSTMEVRRLKGRITALARFMSKSTDRCFPFFQTLKKAFSWTDECEVAFQQLKEYLATVPVLGKLVEGEVLILYLGVSSVAVSSVLLREKGCQQQPVYYTSRVLQGAEIRYPHIEKIALALVTSARKLRPYFQAHTVEVRTDQPLKKTLHKPNTSGRMVQWSVELGEFDIRYNPRTAIKAQVLVDFIVECTFSSENSGDLNTESAEYEGWLLYMDGSSDKLGNGAGATLKFPNGQVTECAIKFDFPASNNAAEYEALILGL</sequence>
<dbReference type="Gene3D" id="3.30.420.10">
    <property type="entry name" value="Ribonuclease H-like superfamily/Ribonuclease H"/>
    <property type="match status" value="1"/>
</dbReference>
<gene>
    <name evidence="3" type="ORF">O6P43_001855</name>
</gene>
<dbReference type="PANTHER" id="PTHR48475:SF2">
    <property type="entry name" value="RIBONUCLEASE H"/>
    <property type="match status" value="1"/>
</dbReference>
<organism evidence="3 4">
    <name type="scientific">Quillaja saponaria</name>
    <name type="common">Soap bark tree</name>
    <dbReference type="NCBI Taxonomy" id="32244"/>
    <lineage>
        <taxon>Eukaryota</taxon>
        <taxon>Viridiplantae</taxon>
        <taxon>Streptophyta</taxon>
        <taxon>Embryophyta</taxon>
        <taxon>Tracheophyta</taxon>
        <taxon>Spermatophyta</taxon>
        <taxon>Magnoliopsida</taxon>
        <taxon>eudicotyledons</taxon>
        <taxon>Gunneridae</taxon>
        <taxon>Pentapetalae</taxon>
        <taxon>rosids</taxon>
        <taxon>fabids</taxon>
        <taxon>Fabales</taxon>
        <taxon>Quillajaceae</taxon>
        <taxon>Quillaja</taxon>
    </lineage>
</organism>
<reference evidence="3 4" key="1">
    <citation type="journal article" date="2023" name="Science">
        <title>Elucidation of the pathway for biosynthesis of saponin adjuvants from the soapbark tree.</title>
        <authorList>
            <person name="Reed J."/>
            <person name="Orme A."/>
            <person name="El-Demerdash A."/>
            <person name="Owen C."/>
            <person name="Martin L.B.B."/>
            <person name="Misra R.C."/>
            <person name="Kikuchi S."/>
            <person name="Rejzek M."/>
            <person name="Martin A.C."/>
            <person name="Harkess A."/>
            <person name="Leebens-Mack J."/>
            <person name="Louveau T."/>
            <person name="Stephenson M.J."/>
            <person name="Osbourn A."/>
        </authorList>
    </citation>
    <scope>NUCLEOTIDE SEQUENCE [LARGE SCALE GENOMIC DNA]</scope>
    <source>
        <strain evidence="3">S10</strain>
    </source>
</reference>
<dbReference type="Pfam" id="PF00078">
    <property type="entry name" value="RVT_1"/>
    <property type="match status" value="1"/>
</dbReference>
<name>A0AAD7QK06_QUISA</name>
<dbReference type="Pfam" id="PF17919">
    <property type="entry name" value="RT_RNaseH_2"/>
    <property type="match status" value="1"/>
</dbReference>
<dbReference type="AlphaFoldDB" id="A0AAD7QK06"/>
<dbReference type="InterPro" id="IPR041577">
    <property type="entry name" value="RT_RNaseH_2"/>
</dbReference>
<dbReference type="Gene3D" id="3.30.70.270">
    <property type="match status" value="2"/>
</dbReference>
<dbReference type="KEGG" id="qsa:O6P43_001855"/>
<dbReference type="InterPro" id="IPR043502">
    <property type="entry name" value="DNA/RNA_pol_sf"/>
</dbReference>
<evidence type="ECO:0000259" key="2">
    <source>
        <dbReference type="Pfam" id="PF17919"/>
    </source>
</evidence>
<dbReference type="InterPro" id="IPR012337">
    <property type="entry name" value="RNaseH-like_sf"/>
</dbReference>
<dbReference type="PANTHER" id="PTHR48475">
    <property type="entry name" value="RIBONUCLEASE H"/>
    <property type="match status" value="1"/>
</dbReference>
<feature type="domain" description="Reverse transcriptase/retrotransposon-derived protein RNase H-like" evidence="2">
    <location>
        <begin position="143"/>
        <end position="241"/>
    </location>
</feature>
<dbReference type="EMBL" id="JARAOO010000001">
    <property type="protein sequence ID" value="KAJ7982769.1"/>
    <property type="molecule type" value="Genomic_DNA"/>
</dbReference>
<evidence type="ECO:0000313" key="3">
    <source>
        <dbReference type="EMBL" id="KAJ7982769.1"/>
    </source>
</evidence>
<dbReference type="InterPro" id="IPR000477">
    <property type="entry name" value="RT_dom"/>
</dbReference>
<keyword evidence="4" id="KW-1185">Reference proteome</keyword>
<dbReference type="SUPFAM" id="SSF56672">
    <property type="entry name" value="DNA/RNA polymerases"/>
    <property type="match status" value="1"/>
</dbReference>
<dbReference type="SUPFAM" id="SSF53098">
    <property type="entry name" value="Ribonuclease H-like"/>
    <property type="match status" value="1"/>
</dbReference>
<dbReference type="Proteomes" id="UP001163823">
    <property type="component" value="Chromosome 1"/>
</dbReference>
<dbReference type="InterPro" id="IPR043128">
    <property type="entry name" value="Rev_trsase/Diguanyl_cyclase"/>
</dbReference>
<comment type="caution">
    <text evidence="3">The sequence shown here is derived from an EMBL/GenBank/DDBJ whole genome shotgun (WGS) entry which is preliminary data.</text>
</comment>
<evidence type="ECO:0000313" key="4">
    <source>
        <dbReference type="Proteomes" id="UP001163823"/>
    </source>
</evidence>
<evidence type="ECO:0000259" key="1">
    <source>
        <dbReference type="Pfam" id="PF00078"/>
    </source>
</evidence>
<dbReference type="CDD" id="cd01647">
    <property type="entry name" value="RT_LTR"/>
    <property type="match status" value="1"/>
</dbReference>
<feature type="domain" description="Reverse transcriptase" evidence="1">
    <location>
        <begin position="1"/>
        <end position="82"/>
    </location>
</feature>
<dbReference type="GO" id="GO:0003676">
    <property type="term" value="F:nucleic acid binding"/>
    <property type="evidence" value="ECO:0007669"/>
    <property type="project" value="InterPro"/>
</dbReference>
<protein>
    <submittedName>
        <fullName evidence="3">Retrovirus-related Pol polyprotein from transposon 17.6</fullName>
    </submittedName>
</protein>